<dbReference type="RefSeq" id="WP_398709179.1">
    <property type="nucleotide sequence ID" value="NZ_JBIRUI010000005.1"/>
</dbReference>
<evidence type="ECO:0000259" key="5">
    <source>
        <dbReference type="Pfam" id="PF13377"/>
    </source>
</evidence>
<dbReference type="InterPro" id="IPR028082">
    <property type="entry name" value="Peripla_BP_I"/>
</dbReference>
<protein>
    <submittedName>
        <fullName evidence="6">Substrate-binding domain-containing protein</fullName>
    </submittedName>
</protein>
<feature type="domain" description="Transcriptional regulator LacI/GalR-like sensor" evidence="5">
    <location>
        <begin position="37"/>
        <end position="116"/>
    </location>
</feature>
<dbReference type="Proteomes" id="UP001611339">
    <property type="component" value="Unassembled WGS sequence"/>
</dbReference>
<dbReference type="InterPro" id="IPR046335">
    <property type="entry name" value="LacI/GalR-like_sensor"/>
</dbReference>
<evidence type="ECO:0000313" key="7">
    <source>
        <dbReference type="Proteomes" id="UP001611339"/>
    </source>
</evidence>
<organism evidence="6 7">
    <name type="scientific">Streptomyces litmocidini</name>
    <dbReference type="NCBI Taxonomy" id="67318"/>
    <lineage>
        <taxon>Bacteria</taxon>
        <taxon>Bacillati</taxon>
        <taxon>Actinomycetota</taxon>
        <taxon>Actinomycetes</taxon>
        <taxon>Kitasatosporales</taxon>
        <taxon>Streptomycetaceae</taxon>
        <taxon>Streptomyces</taxon>
    </lineage>
</organism>
<accession>A0ABW7U4V1</accession>
<dbReference type="SUPFAM" id="SSF53822">
    <property type="entry name" value="Periplasmic binding protein-like I"/>
    <property type="match status" value="1"/>
</dbReference>
<keyword evidence="2" id="KW-0238">DNA-binding</keyword>
<evidence type="ECO:0000256" key="3">
    <source>
        <dbReference type="ARBA" id="ARBA00023163"/>
    </source>
</evidence>
<keyword evidence="1" id="KW-0805">Transcription regulation</keyword>
<dbReference type="PANTHER" id="PTHR30146:SF153">
    <property type="entry name" value="LACTOSE OPERON REPRESSOR"/>
    <property type="match status" value="1"/>
</dbReference>
<reference evidence="6 7" key="1">
    <citation type="submission" date="2024-10" db="EMBL/GenBank/DDBJ databases">
        <title>The Natural Products Discovery Center: Release of the First 8490 Sequenced Strains for Exploring Actinobacteria Biosynthetic Diversity.</title>
        <authorList>
            <person name="Kalkreuter E."/>
            <person name="Kautsar S.A."/>
            <person name="Yang D."/>
            <person name="Bader C.D."/>
            <person name="Teijaro C.N."/>
            <person name="Fluegel L."/>
            <person name="Davis C.M."/>
            <person name="Simpson J.R."/>
            <person name="Lauterbach L."/>
            <person name="Steele A.D."/>
            <person name="Gui C."/>
            <person name="Meng S."/>
            <person name="Li G."/>
            <person name="Viehrig K."/>
            <person name="Ye F."/>
            <person name="Su P."/>
            <person name="Kiefer A.F."/>
            <person name="Nichols A."/>
            <person name="Cepeda A.J."/>
            <person name="Yan W."/>
            <person name="Fan B."/>
            <person name="Jiang Y."/>
            <person name="Adhikari A."/>
            <person name="Zheng C.-J."/>
            <person name="Schuster L."/>
            <person name="Cowan T.M."/>
            <person name="Smanski M.J."/>
            <person name="Chevrette M.G."/>
            <person name="De Carvalho L.P.S."/>
            <person name="Shen B."/>
        </authorList>
    </citation>
    <scope>NUCLEOTIDE SEQUENCE [LARGE SCALE GENOMIC DNA]</scope>
    <source>
        <strain evidence="6 7">NPDC020602</strain>
    </source>
</reference>
<keyword evidence="3" id="KW-0804">Transcription</keyword>
<feature type="region of interest" description="Disordered" evidence="4">
    <location>
        <begin position="13"/>
        <end position="32"/>
    </location>
</feature>
<dbReference type="InterPro" id="IPR010982">
    <property type="entry name" value="Lambda_DNA-bd_dom_sf"/>
</dbReference>
<dbReference type="Gene3D" id="3.40.50.2300">
    <property type="match status" value="2"/>
</dbReference>
<dbReference type="PANTHER" id="PTHR30146">
    <property type="entry name" value="LACI-RELATED TRANSCRIPTIONAL REPRESSOR"/>
    <property type="match status" value="1"/>
</dbReference>
<feature type="compositionally biased region" description="Polar residues" evidence="4">
    <location>
        <begin position="113"/>
        <end position="124"/>
    </location>
</feature>
<sequence length="124" mass="13166">MVTLVARHPGLSAGTVRRVPGGRRSLSAPTRERVRHGIDALALPRRQGRAVPEDVPVVSLRPDQVAVHASVPFTSVSVPVQERGRAAVERPVARLSGRAPRGRERIAPRPTPRASTDPATAAAS</sequence>
<gene>
    <name evidence="6" type="ORF">ACH407_13905</name>
</gene>
<evidence type="ECO:0000313" key="6">
    <source>
        <dbReference type="EMBL" id="MFI1714651.1"/>
    </source>
</evidence>
<feature type="region of interest" description="Disordered" evidence="4">
    <location>
        <begin position="89"/>
        <end position="124"/>
    </location>
</feature>
<evidence type="ECO:0000256" key="4">
    <source>
        <dbReference type="SAM" id="MobiDB-lite"/>
    </source>
</evidence>
<evidence type="ECO:0000256" key="2">
    <source>
        <dbReference type="ARBA" id="ARBA00023125"/>
    </source>
</evidence>
<dbReference type="Pfam" id="PF13377">
    <property type="entry name" value="Peripla_BP_3"/>
    <property type="match status" value="1"/>
</dbReference>
<dbReference type="EMBL" id="JBIRUI010000005">
    <property type="protein sequence ID" value="MFI1714651.1"/>
    <property type="molecule type" value="Genomic_DNA"/>
</dbReference>
<name>A0ABW7U4V1_9ACTN</name>
<keyword evidence="7" id="KW-1185">Reference proteome</keyword>
<evidence type="ECO:0000256" key="1">
    <source>
        <dbReference type="ARBA" id="ARBA00023015"/>
    </source>
</evidence>
<proteinExistence type="predicted"/>
<dbReference type="Gene3D" id="1.10.260.40">
    <property type="entry name" value="lambda repressor-like DNA-binding domains"/>
    <property type="match status" value="1"/>
</dbReference>
<comment type="caution">
    <text evidence="6">The sequence shown here is derived from an EMBL/GenBank/DDBJ whole genome shotgun (WGS) entry which is preliminary data.</text>
</comment>